<evidence type="ECO:0008006" key="4">
    <source>
        <dbReference type="Google" id="ProtNLM"/>
    </source>
</evidence>
<organism evidence="2 3">
    <name type="scientific">Pseudomonas fluorescens</name>
    <dbReference type="NCBI Taxonomy" id="294"/>
    <lineage>
        <taxon>Bacteria</taxon>
        <taxon>Pseudomonadati</taxon>
        <taxon>Pseudomonadota</taxon>
        <taxon>Gammaproteobacteria</taxon>
        <taxon>Pseudomonadales</taxon>
        <taxon>Pseudomonadaceae</taxon>
        <taxon>Pseudomonas</taxon>
    </lineage>
</organism>
<sequence>MTVRDSRDNCRSKGLIGKTFTNRRLSLWLAAVLSVNAVFLAFLIFGDIGKGHDRKMIKTKEPLLIEGPNGDQNYYVLPLGTTLYHDKSFPEGHDRYVVYLNHKGAIAHEEIPMKPEYGGSSIDPLWLDNVDEETLKETFKRFPLSRTDVAAAIKANEITKDDLADIIRSMPD</sequence>
<protein>
    <recommendedName>
        <fullName evidence="4">Transmembrane protein</fullName>
    </recommendedName>
</protein>
<evidence type="ECO:0000313" key="3">
    <source>
        <dbReference type="Proteomes" id="UP000326241"/>
    </source>
</evidence>
<name>A0A5E6WN02_PSEFL</name>
<keyword evidence="1" id="KW-1133">Transmembrane helix</keyword>
<evidence type="ECO:0000256" key="1">
    <source>
        <dbReference type="SAM" id="Phobius"/>
    </source>
</evidence>
<accession>A0A5E6WN02</accession>
<keyword evidence="1" id="KW-0472">Membrane</keyword>
<evidence type="ECO:0000313" key="2">
    <source>
        <dbReference type="EMBL" id="VVN29854.1"/>
    </source>
</evidence>
<gene>
    <name evidence="2" type="ORF">PS624_04778</name>
</gene>
<feature type="transmembrane region" description="Helical" evidence="1">
    <location>
        <begin position="25"/>
        <end position="46"/>
    </location>
</feature>
<keyword evidence="1" id="KW-0812">Transmembrane</keyword>
<dbReference type="AlphaFoldDB" id="A0A5E6WN02"/>
<dbReference type="Proteomes" id="UP000326241">
    <property type="component" value="Unassembled WGS sequence"/>
</dbReference>
<proteinExistence type="predicted"/>
<reference evidence="2 3" key="1">
    <citation type="submission" date="2019-09" db="EMBL/GenBank/DDBJ databases">
        <authorList>
            <person name="Chandra G."/>
            <person name="Truman W A."/>
        </authorList>
    </citation>
    <scope>NUCLEOTIDE SEQUENCE [LARGE SCALE GENOMIC DNA]</scope>
    <source>
        <strain evidence="2">PS624</strain>
    </source>
</reference>
<dbReference type="EMBL" id="CABVGZ010000069">
    <property type="protein sequence ID" value="VVN29854.1"/>
    <property type="molecule type" value="Genomic_DNA"/>
</dbReference>